<dbReference type="eggNOG" id="ENOG502QTT4">
    <property type="taxonomic scope" value="Eukaryota"/>
</dbReference>
<dbReference type="STRING" id="4096.A0A1U7V5X8"/>
<feature type="region of interest" description="Disordered" evidence="1">
    <location>
        <begin position="88"/>
        <end position="111"/>
    </location>
</feature>
<organism evidence="2 3">
    <name type="scientific">Nicotiana sylvestris</name>
    <name type="common">Wood tobacco</name>
    <name type="synonym">South American tobacco</name>
    <dbReference type="NCBI Taxonomy" id="4096"/>
    <lineage>
        <taxon>Eukaryota</taxon>
        <taxon>Viridiplantae</taxon>
        <taxon>Streptophyta</taxon>
        <taxon>Embryophyta</taxon>
        <taxon>Tracheophyta</taxon>
        <taxon>Spermatophyta</taxon>
        <taxon>Magnoliopsida</taxon>
        <taxon>eudicotyledons</taxon>
        <taxon>Gunneridae</taxon>
        <taxon>Pentapetalae</taxon>
        <taxon>asterids</taxon>
        <taxon>lamiids</taxon>
        <taxon>Solanales</taxon>
        <taxon>Solanaceae</taxon>
        <taxon>Nicotianoideae</taxon>
        <taxon>Nicotianeae</taxon>
        <taxon>Nicotiana</taxon>
    </lineage>
</organism>
<gene>
    <name evidence="3" type="primary">LOC104210032</name>
</gene>
<keyword evidence="2" id="KW-1185">Reference proteome</keyword>
<feature type="compositionally biased region" description="Low complexity" evidence="1">
    <location>
        <begin position="88"/>
        <end position="108"/>
    </location>
</feature>
<keyword evidence="3" id="KW-0808">Transferase</keyword>
<evidence type="ECO:0000313" key="2">
    <source>
        <dbReference type="Proteomes" id="UP000189701"/>
    </source>
</evidence>
<protein>
    <submittedName>
        <fullName evidence="3">Probable serine/threonine-protein kinase MARK-A</fullName>
    </submittedName>
</protein>
<proteinExistence type="predicted"/>
<dbReference type="GO" id="GO:0016301">
    <property type="term" value="F:kinase activity"/>
    <property type="evidence" value="ECO:0007669"/>
    <property type="project" value="UniProtKB-KW"/>
</dbReference>
<evidence type="ECO:0000313" key="3">
    <source>
        <dbReference type="RefSeq" id="XP_009757130.1"/>
    </source>
</evidence>
<keyword evidence="3" id="KW-0418">Kinase</keyword>
<dbReference type="RefSeq" id="XP_009757130.1">
    <property type="nucleotide sequence ID" value="XM_009758828.1"/>
</dbReference>
<sequence>MLNYQIPSSRESLHNHDQEEEQIRDIHALTPPRPPSTNRGRRRETWEINSHRSSTNLSIASTEVASSENFSTMSREFNTLVLAGSSISNNHGSENDNNNNNNNNNNSNILGRIDEDDYETIEETNPLAIVPNRSHQAASLSRSPKSPICIQLDMVQRGGAKQVFAVQCPWILFFAFAWVHSRTRKANFPGAKVLLREHKAGVANARLRRDTLHERDTAHANAMASEPG</sequence>
<accession>A0A1U7V5X8</accession>
<evidence type="ECO:0000256" key="1">
    <source>
        <dbReference type="SAM" id="MobiDB-lite"/>
    </source>
</evidence>
<feature type="compositionally biased region" description="Basic and acidic residues" evidence="1">
    <location>
        <begin position="11"/>
        <end position="27"/>
    </location>
</feature>
<name>A0A1U7V5X8_NICSY</name>
<dbReference type="AlphaFoldDB" id="A0A1U7V5X8"/>
<dbReference type="Proteomes" id="UP000189701">
    <property type="component" value="Unplaced"/>
</dbReference>
<reference evidence="3" key="2">
    <citation type="submission" date="2025-08" db="UniProtKB">
        <authorList>
            <consortium name="RefSeq"/>
        </authorList>
    </citation>
    <scope>IDENTIFICATION</scope>
    <source>
        <tissue evidence="3">Leaf</tissue>
    </source>
</reference>
<feature type="compositionally biased region" description="Polar residues" evidence="1">
    <location>
        <begin position="1"/>
        <end position="10"/>
    </location>
</feature>
<feature type="region of interest" description="Disordered" evidence="1">
    <location>
        <begin position="1"/>
        <end position="43"/>
    </location>
</feature>
<reference evidence="2" key="1">
    <citation type="journal article" date="2013" name="Genome Biol.">
        <title>Reference genomes and transcriptomes of Nicotiana sylvestris and Nicotiana tomentosiformis.</title>
        <authorList>
            <person name="Sierro N."/>
            <person name="Battey J.N."/>
            <person name="Ouadi S."/>
            <person name="Bovet L."/>
            <person name="Goepfert S."/>
            <person name="Bakaher N."/>
            <person name="Peitsch M.C."/>
            <person name="Ivanov N.V."/>
        </authorList>
    </citation>
    <scope>NUCLEOTIDE SEQUENCE [LARGE SCALE GENOMIC DNA]</scope>
</reference>